<proteinExistence type="inferred from homology"/>
<feature type="domain" description="Glycoside hydrolase family 20 catalytic" evidence="7">
    <location>
        <begin position="128"/>
        <end position="465"/>
    </location>
</feature>
<dbReference type="GO" id="GO:0016020">
    <property type="term" value="C:membrane"/>
    <property type="evidence" value="ECO:0007669"/>
    <property type="project" value="TreeGrafter"/>
</dbReference>
<evidence type="ECO:0000256" key="1">
    <source>
        <dbReference type="ARBA" id="ARBA00001231"/>
    </source>
</evidence>
<evidence type="ECO:0000256" key="2">
    <source>
        <dbReference type="ARBA" id="ARBA00006285"/>
    </source>
</evidence>
<accession>A0A9D1ND42</accession>
<dbReference type="InterPro" id="IPR029018">
    <property type="entry name" value="Hex-like_dom2"/>
</dbReference>
<dbReference type="CDD" id="cd06563">
    <property type="entry name" value="GH20_chitobiase-like"/>
    <property type="match status" value="1"/>
</dbReference>
<evidence type="ECO:0000259" key="8">
    <source>
        <dbReference type="Pfam" id="PF02838"/>
    </source>
</evidence>
<dbReference type="Proteomes" id="UP000886891">
    <property type="component" value="Unassembled WGS sequence"/>
</dbReference>
<evidence type="ECO:0000256" key="4">
    <source>
        <dbReference type="ARBA" id="ARBA00022801"/>
    </source>
</evidence>
<dbReference type="Pfam" id="PF00728">
    <property type="entry name" value="Glyco_hydro_20"/>
    <property type="match status" value="1"/>
</dbReference>
<evidence type="ECO:0000256" key="3">
    <source>
        <dbReference type="ARBA" id="ARBA00012663"/>
    </source>
</evidence>
<name>A0A9D1ND42_9FIRM</name>
<dbReference type="GO" id="GO:0004563">
    <property type="term" value="F:beta-N-acetylhexosaminidase activity"/>
    <property type="evidence" value="ECO:0007669"/>
    <property type="project" value="UniProtKB-EC"/>
</dbReference>
<keyword evidence="4" id="KW-0378">Hydrolase</keyword>
<evidence type="ECO:0000313" key="10">
    <source>
        <dbReference type="Proteomes" id="UP000886891"/>
    </source>
</evidence>
<dbReference type="GO" id="GO:0005975">
    <property type="term" value="P:carbohydrate metabolic process"/>
    <property type="evidence" value="ECO:0007669"/>
    <property type="project" value="InterPro"/>
</dbReference>
<dbReference type="InterPro" id="IPR025705">
    <property type="entry name" value="Beta_hexosaminidase_sua/sub"/>
</dbReference>
<dbReference type="Gene3D" id="3.20.20.80">
    <property type="entry name" value="Glycosidases"/>
    <property type="match status" value="1"/>
</dbReference>
<dbReference type="InterPro" id="IPR015882">
    <property type="entry name" value="HEX_bac_N"/>
</dbReference>
<dbReference type="InterPro" id="IPR017853">
    <property type="entry name" value="GH"/>
</dbReference>
<dbReference type="InterPro" id="IPR015883">
    <property type="entry name" value="Glyco_hydro_20_cat"/>
</dbReference>
<dbReference type="SUPFAM" id="SSF51445">
    <property type="entry name" value="(Trans)glycosidases"/>
    <property type="match status" value="1"/>
</dbReference>
<feature type="domain" description="Beta-hexosaminidase bacterial type N-terminal" evidence="8">
    <location>
        <begin position="3"/>
        <end position="124"/>
    </location>
</feature>
<organism evidence="9 10">
    <name type="scientific">Candidatus Stercoripulliclostridium merdipullorum</name>
    <dbReference type="NCBI Taxonomy" id="2840952"/>
    <lineage>
        <taxon>Bacteria</taxon>
        <taxon>Bacillati</taxon>
        <taxon>Bacillota</taxon>
        <taxon>Clostridia</taxon>
        <taxon>Eubacteriales</taxon>
        <taxon>Candidatus Stercoripulliclostridium</taxon>
    </lineage>
</organism>
<feature type="active site" description="Proton donor" evidence="6">
    <location>
        <position position="305"/>
    </location>
</feature>
<dbReference type="SUPFAM" id="SSF55545">
    <property type="entry name" value="beta-N-acetylhexosaminidase-like domain"/>
    <property type="match status" value="1"/>
</dbReference>
<evidence type="ECO:0000256" key="6">
    <source>
        <dbReference type="PIRSR" id="PIRSR625705-1"/>
    </source>
</evidence>
<evidence type="ECO:0000256" key="5">
    <source>
        <dbReference type="ARBA" id="ARBA00023295"/>
    </source>
</evidence>
<protein>
    <recommendedName>
        <fullName evidence="3">beta-N-acetylhexosaminidase</fullName>
        <ecNumber evidence="3">3.2.1.52</ecNumber>
    </recommendedName>
</protein>
<sequence>MIHLIPRPAFYEEKYGEFVLNSTTAVYADPPLEAARDYFVQSIEKACGIRPAVVVSDKAAIRFLYDVRLPKEGYRLECTSERIIVQASSHAGALYAGISIRQLMLAELMDHARVLTMHAVVIEDKPRYEWRGLLLDESRNFFGPVTVKRLLDMMAYHKLNVLHWHLTDNEGWRIESKKYPELTEVGSKRKGTQTKAWGKKDVEWIPYDGYYTQAEIKEIVAYAERLNIMIVPEIDMPAHLGAAIASYPELSCRKLPMEVPILHSDPNCSIIACAGDDFTFKFAYDIIDEMASLFPAPYFHIGGDEAPKKEWKKCPKCQAVIRKYNLKNEEELQGYFNNKIALYLKRKGKRLIGWNEVLKAEGLEHSVIAQYWTPLKDPRVADHLRNGGSAILSKHEAFYFDMPYAMVPLRNTYRFEPEQLGLSNRNDDILGVEGTLWTEWIMTQERLDFQTYPRLEALAETAWTPASQKNYAEFKERLVKFLPVLDKLGITYCPSHMWDPSLWRRLRVTTKFHVSDAHCEYRRALTHYKWKKKKSK</sequence>
<dbReference type="PANTHER" id="PTHR22600:SF57">
    <property type="entry name" value="BETA-N-ACETYLHEXOSAMINIDASE"/>
    <property type="match status" value="1"/>
</dbReference>
<dbReference type="Gene3D" id="3.30.379.10">
    <property type="entry name" value="Chitobiase/beta-hexosaminidase domain 2-like"/>
    <property type="match status" value="1"/>
</dbReference>
<comment type="similarity">
    <text evidence="2">Belongs to the glycosyl hydrolase 20 family.</text>
</comment>
<gene>
    <name evidence="9" type="ORF">IAB14_04290</name>
</gene>
<comment type="catalytic activity">
    <reaction evidence="1">
        <text>Hydrolysis of terminal non-reducing N-acetyl-D-hexosamine residues in N-acetyl-beta-D-hexosaminides.</text>
        <dbReference type="EC" id="3.2.1.52"/>
    </reaction>
</comment>
<dbReference type="EC" id="3.2.1.52" evidence="3"/>
<comment type="caution">
    <text evidence="9">The sequence shown here is derived from an EMBL/GenBank/DDBJ whole genome shotgun (WGS) entry which is preliminary data.</text>
</comment>
<keyword evidence="5" id="KW-0326">Glycosidase</keyword>
<dbReference type="PANTHER" id="PTHR22600">
    <property type="entry name" value="BETA-HEXOSAMINIDASE"/>
    <property type="match status" value="1"/>
</dbReference>
<evidence type="ECO:0000313" key="9">
    <source>
        <dbReference type="EMBL" id="HIV00318.1"/>
    </source>
</evidence>
<dbReference type="EMBL" id="DVOH01000031">
    <property type="protein sequence ID" value="HIV00318.1"/>
    <property type="molecule type" value="Genomic_DNA"/>
</dbReference>
<evidence type="ECO:0000259" key="7">
    <source>
        <dbReference type="Pfam" id="PF00728"/>
    </source>
</evidence>
<reference evidence="9" key="2">
    <citation type="journal article" date="2021" name="PeerJ">
        <title>Extensive microbial diversity within the chicken gut microbiome revealed by metagenomics and culture.</title>
        <authorList>
            <person name="Gilroy R."/>
            <person name="Ravi A."/>
            <person name="Getino M."/>
            <person name="Pursley I."/>
            <person name="Horton D.L."/>
            <person name="Alikhan N.F."/>
            <person name="Baker D."/>
            <person name="Gharbi K."/>
            <person name="Hall N."/>
            <person name="Watson M."/>
            <person name="Adriaenssens E.M."/>
            <person name="Foster-Nyarko E."/>
            <person name="Jarju S."/>
            <person name="Secka A."/>
            <person name="Antonio M."/>
            <person name="Oren A."/>
            <person name="Chaudhuri R.R."/>
            <person name="La Ragione R."/>
            <person name="Hildebrand F."/>
            <person name="Pallen M.J."/>
        </authorList>
    </citation>
    <scope>NUCLEOTIDE SEQUENCE</scope>
    <source>
        <strain evidence="9">23406</strain>
    </source>
</reference>
<dbReference type="GO" id="GO:0030203">
    <property type="term" value="P:glycosaminoglycan metabolic process"/>
    <property type="evidence" value="ECO:0007669"/>
    <property type="project" value="TreeGrafter"/>
</dbReference>
<reference evidence="9" key="1">
    <citation type="submission" date="2020-10" db="EMBL/GenBank/DDBJ databases">
        <authorList>
            <person name="Gilroy R."/>
        </authorList>
    </citation>
    <scope>NUCLEOTIDE SEQUENCE</scope>
    <source>
        <strain evidence="9">23406</strain>
    </source>
</reference>
<dbReference type="Pfam" id="PF02838">
    <property type="entry name" value="Glyco_hydro_20b"/>
    <property type="match status" value="1"/>
</dbReference>
<dbReference type="PRINTS" id="PR00738">
    <property type="entry name" value="GLHYDRLASE20"/>
</dbReference>
<dbReference type="AlphaFoldDB" id="A0A9D1ND42"/>